<dbReference type="SMART" id="SM00421">
    <property type="entry name" value="HTH_LUXR"/>
    <property type="match status" value="1"/>
</dbReference>
<feature type="domain" description="HTH luxR-type" evidence="6">
    <location>
        <begin position="142"/>
        <end position="207"/>
    </location>
</feature>
<dbReference type="GO" id="GO:0006355">
    <property type="term" value="P:regulation of DNA-templated transcription"/>
    <property type="evidence" value="ECO:0007669"/>
    <property type="project" value="InterPro"/>
</dbReference>
<dbReference type="CDD" id="cd17535">
    <property type="entry name" value="REC_NarL-like"/>
    <property type="match status" value="1"/>
</dbReference>
<dbReference type="GO" id="GO:0000160">
    <property type="term" value="P:phosphorelay signal transduction system"/>
    <property type="evidence" value="ECO:0007669"/>
    <property type="project" value="InterPro"/>
</dbReference>
<keyword evidence="4" id="KW-0804">Transcription</keyword>
<dbReference type="Pfam" id="PF00072">
    <property type="entry name" value="Response_reg"/>
    <property type="match status" value="1"/>
</dbReference>
<dbReference type="CDD" id="cd06170">
    <property type="entry name" value="LuxR_C_like"/>
    <property type="match status" value="1"/>
</dbReference>
<dbReference type="PRINTS" id="PR00038">
    <property type="entry name" value="HTHLUXR"/>
</dbReference>
<sequence>MIRVVIVDNEPLIRAGLQHVLGTADDITVAATSPVAHAVETIQAQQPGVVLLDSCTSDAEALSTGMSAMTAPPLVCVLSASLEEEHVATALAAGASGYVLKDTPPERLAPLVRGLAQGWTMMSAGISQKVVSRFLGDVVRRSTPEVSRLSPRERKILVLVACGLSNTDIGLRLHLSRGTVKDHIQSILRKLNVERRIQAALIAERAGLVPWGDA</sequence>
<name>A0AAU2H312_9ACTN</name>
<feature type="modified residue" description="4-aspartylphosphate" evidence="5">
    <location>
        <position position="53"/>
    </location>
</feature>
<dbReference type="InterPro" id="IPR000792">
    <property type="entry name" value="Tscrpt_reg_LuxR_C"/>
</dbReference>
<evidence type="ECO:0000259" key="7">
    <source>
        <dbReference type="PROSITE" id="PS50110"/>
    </source>
</evidence>
<dbReference type="PANTHER" id="PTHR43214:SF24">
    <property type="entry name" value="TRANSCRIPTIONAL REGULATORY PROTEIN NARL-RELATED"/>
    <property type="match status" value="1"/>
</dbReference>
<keyword evidence="2" id="KW-0805">Transcription regulation</keyword>
<dbReference type="InterPro" id="IPR058245">
    <property type="entry name" value="NreC/VraR/RcsB-like_REC"/>
</dbReference>
<accession>A0AAU2H312</accession>
<protein>
    <submittedName>
        <fullName evidence="8">Response regulator transcription factor</fullName>
    </submittedName>
</protein>
<dbReference type="InterPro" id="IPR039420">
    <property type="entry name" value="WalR-like"/>
</dbReference>
<dbReference type="EMBL" id="CP108253">
    <property type="protein sequence ID" value="WTU41261.1"/>
    <property type="molecule type" value="Genomic_DNA"/>
</dbReference>
<dbReference type="Pfam" id="PF00196">
    <property type="entry name" value="GerE"/>
    <property type="match status" value="1"/>
</dbReference>
<dbReference type="SUPFAM" id="SSF52172">
    <property type="entry name" value="CheY-like"/>
    <property type="match status" value="1"/>
</dbReference>
<keyword evidence="1 5" id="KW-0597">Phosphoprotein</keyword>
<proteinExistence type="predicted"/>
<dbReference type="SUPFAM" id="SSF46894">
    <property type="entry name" value="C-terminal effector domain of the bipartite response regulators"/>
    <property type="match status" value="1"/>
</dbReference>
<evidence type="ECO:0000313" key="8">
    <source>
        <dbReference type="EMBL" id="WTU41261.1"/>
    </source>
</evidence>
<evidence type="ECO:0000259" key="6">
    <source>
        <dbReference type="PROSITE" id="PS50043"/>
    </source>
</evidence>
<dbReference type="Gene3D" id="3.40.50.2300">
    <property type="match status" value="1"/>
</dbReference>
<evidence type="ECO:0000256" key="2">
    <source>
        <dbReference type="ARBA" id="ARBA00023015"/>
    </source>
</evidence>
<dbReference type="InterPro" id="IPR016032">
    <property type="entry name" value="Sig_transdc_resp-reg_C-effctor"/>
</dbReference>
<dbReference type="AlphaFoldDB" id="A0AAU2H312"/>
<feature type="domain" description="Response regulatory" evidence="7">
    <location>
        <begin position="3"/>
        <end position="116"/>
    </location>
</feature>
<evidence type="ECO:0000256" key="3">
    <source>
        <dbReference type="ARBA" id="ARBA00023125"/>
    </source>
</evidence>
<dbReference type="PANTHER" id="PTHR43214">
    <property type="entry name" value="TWO-COMPONENT RESPONSE REGULATOR"/>
    <property type="match status" value="1"/>
</dbReference>
<dbReference type="InterPro" id="IPR001789">
    <property type="entry name" value="Sig_transdc_resp-reg_receiver"/>
</dbReference>
<keyword evidence="3" id="KW-0238">DNA-binding</keyword>
<dbReference type="SMART" id="SM00448">
    <property type="entry name" value="REC"/>
    <property type="match status" value="1"/>
</dbReference>
<dbReference type="PROSITE" id="PS00622">
    <property type="entry name" value="HTH_LUXR_1"/>
    <property type="match status" value="1"/>
</dbReference>
<dbReference type="PROSITE" id="PS50043">
    <property type="entry name" value="HTH_LUXR_2"/>
    <property type="match status" value="1"/>
</dbReference>
<dbReference type="GO" id="GO:0003677">
    <property type="term" value="F:DNA binding"/>
    <property type="evidence" value="ECO:0007669"/>
    <property type="project" value="UniProtKB-KW"/>
</dbReference>
<organism evidence="8">
    <name type="scientific">Streptomyces sp. NBC_00060</name>
    <dbReference type="NCBI Taxonomy" id="2975636"/>
    <lineage>
        <taxon>Bacteria</taxon>
        <taxon>Bacillati</taxon>
        <taxon>Actinomycetota</taxon>
        <taxon>Actinomycetes</taxon>
        <taxon>Kitasatosporales</taxon>
        <taxon>Streptomycetaceae</taxon>
        <taxon>Streptomyces</taxon>
    </lineage>
</organism>
<reference evidence="8" key="1">
    <citation type="submission" date="2022-10" db="EMBL/GenBank/DDBJ databases">
        <title>The complete genomes of actinobacterial strains from the NBC collection.</title>
        <authorList>
            <person name="Joergensen T.S."/>
            <person name="Alvarez Arevalo M."/>
            <person name="Sterndorff E.B."/>
            <person name="Faurdal D."/>
            <person name="Vuksanovic O."/>
            <person name="Mourched A.-S."/>
            <person name="Charusanti P."/>
            <person name="Shaw S."/>
            <person name="Blin K."/>
            <person name="Weber T."/>
        </authorList>
    </citation>
    <scope>NUCLEOTIDE SEQUENCE</scope>
    <source>
        <strain evidence="8">NBC_00060</strain>
    </source>
</reference>
<evidence type="ECO:0000256" key="4">
    <source>
        <dbReference type="ARBA" id="ARBA00023163"/>
    </source>
</evidence>
<evidence type="ECO:0000256" key="5">
    <source>
        <dbReference type="PROSITE-ProRule" id="PRU00169"/>
    </source>
</evidence>
<gene>
    <name evidence="8" type="ORF">OHV25_17525</name>
</gene>
<dbReference type="PROSITE" id="PS50110">
    <property type="entry name" value="RESPONSE_REGULATORY"/>
    <property type="match status" value="1"/>
</dbReference>
<dbReference type="InterPro" id="IPR011006">
    <property type="entry name" value="CheY-like_superfamily"/>
</dbReference>
<evidence type="ECO:0000256" key="1">
    <source>
        <dbReference type="ARBA" id="ARBA00022553"/>
    </source>
</evidence>